<dbReference type="PANTHER" id="PTHR17972">
    <property type="entry name" value="NUCLEOLAR RNA-ASSOCIATED PROTEIN"/>
    <property type="match status" value="1"/>
</dbReference>
<dbReference type="InterPro" id="IPR035369">
    <property type="entry name" value="Nrap_D4"/>
</dbReference>
<dbReference type="GO" id="GO:0032040">
    <property type="term" value="C:small-subunit processome"/>
    <property type="evidence" value="ECO:0007669"/>
    <property type="project" value="TreeGrafter"/>
</dbReference>
<dbReference type="InterPro" id="IPR005554">
    <property type="entry name" value="NOL6/Upt22"/>
</dbReference>
<sequence>MHATKRRRTDGTSPTPVAAPSATSVTDSSNIAPTNVAPKADADVVVRNGPSTAPAKRPSGKSELEADDIVRMYESKSNLFRLETEELLSEVKVNYEKRMGPVDKFLHRLKTAIEEIPEKAAVPVLDAEKDFKAQKIHIPFPDPRPPRDAKYKLGYEKPTYLTVVGGYAIKNMIKQADRNEVDVAVAMPSSLFQEKDYLNYRYFYKRAYYLACIASGLQASKDLAVKIAYELLDGDVLRPVLVLSPSGNGGEYDFSASKCVVRILLGVQGDVFPPKKLYPSKNCVRSSTAGTEDKAKAEDLPATAFYNSSLIADTSVFSYLKFLHSAATSAKAFKDANILASVWLRQRGFGSTIAKGGFGALEWAQVQALLLKGGGPKGQALLSPGYSSYQMFKAVLQYIANNDLAASPAVIGDSDYKPTKSDSPVLFDSAHGLNVLFKMSAWAYKMLRHEASITVSVLNKSAFDQFDNIFVHRVDQPCQRFDALFHLPLPEQEDLSTFAENDLTYPDKVLVFARKVYRTLARGLTDRSRRISLQLPSSRSWELKSKGPGKSTSHLVIGLHLDQEKANRAVDHGPAADNKKEAAVFRKFWGEKSELRRFKDGSILESLVWDIKDSRNPVINQIVRYLIGKHFKQEIADSLSFIGDSEYMQLLPKPHPTGSNVTGIFQPAMSGFETLVKDLRALEGIPLHIRHISPADPALRYASVDVPLAAAGSGDLMQPADVILQFETSSRWPDDLAAIQKTKLAFLLKIAELMEEQAEESISARVGLENPGHPIQNAGYLDLAYASGPVYRIRIFHEREEVLLSRKLKDKTASTAVREEYALSLSALNRNFVQTPRLTQSIQTACHRHPLLSPTIRLLKRWFRAHLLDSHHIEDEFIELLAVRTFLQPYPYSTPASLMSGFMRTLSFLATWDWRSEPLIVDFSSEMKSSTVESITRVFESHRKQDPGFNKVTIFATTNFDDSIGTYWTTGLEKVVAGRMTMVARAASEAVKTMALENHSALIATLFTPATRDFHFILHLSPKALPTDRPASKAKPKKEEKQYKNLLPTPESEAEQVEKKLPLLGFSPARLLLADLTRVYSPNSALFFLDEVRYGVITGLWSPGMMGGRDGWKVGVGFSSFPVGTGEKSKKKKDEDAMDEDEEEVESVKLVGNRAAVLAEIARLGGDLVERIEVLQ</sequence>
<comment type="similarity">
    <text evidence="2 5">Belongs to the NRAP family.</text>
</comment>
<evidence type="ECO:0000259" key="8">
    <source>
        <dbReference type="Pfam" id="PF17403"/>
    </source>
</evidence>
<dbReference type="PANTHER" id="PTHR17972:SF0">
    <property type="entry name" value="NUCLEOLAR PROTEIN 6"/>
    <property type="match status" value="1"/>
</dbReference>
<dbReference type="Pfam" id="PF17403">
    <property type="entry name" value="Nrap_D2"/>
    <property type="match status" value="1"/>
</dbReference>
<dbReference type="InterPro" id="IPR035370">
    <property type="entry name" value="Nrap_D5"/>
</dbReference>
<dbReference type="GO" id="GO:0006409">
    <property type="term" value="P:tRNA export from nucleus"/>
    <property type="evidence" value="ECO:0007669"/>
    <property type="project" value="TreeGrafter"/>
</dbReference>
<feature type="domain" description="Nrap protein" evidence="7">
    <location>
        <begin position="181"/>
        <end position="328"/>
    </location>
</feature>
<dbReference type="Gene3D" id="3.30.70.3030">
    <property type="match status" value="1"/>
</dbReference>
<dbReference type="InterPro" id="IPR035371">
    <property type="entry name" value="Nrap_D6"/>
</dbReference>
<dbReference type="InterPro" id="IPR035368">
    <property type="entry name" value="Nrap_D3"/>
</dbReference>
<evidence type="ECO:0000259" key="9">
    <source>
        <dbReference type="Pfam" id="PF17404"/>
    </source>
</evidence>
<dbReference type="OrthoDB" id="10251401at2759"/>
<keyword evidence="14" id="KW-1185">Reference proteome</keyword>
<dbReference type="GO" id="GO:0003723">
    <property type="term" value="F:RNA binding"/>
    <property type="evidence" value="ECO:0007669"/>
    <property type="project" value="UniProtKB-KW"/>
</dbReference>
<dbReference type="Proteomes" id="UP000275078">
    <property type="component" value="Unassembled WGS sequence"/>
</dbReference>
<feature type="domain" description="Nrap protein" evidence="9">
    <location>
        <begin position="478"/>
        <end position="632"/>
    </location>
</feature>
<dbReference type="AlphaFoldDB" id="A0A3N4HH59"/>
<dbReference type="STRING" id="1160509.A0A3N4HH59"/>
<evidence type="ECO:0000259" key="10">
    <source>
        <dbReference type="Pfam" id="PF17405"/>
    </source>
</evidence>
<evidence type="ECO:0000313" key="14">
    <source>
        <dbReference type="Proteomes" id="UP000275078"/>
    </source>
</evidence>
<feature type="region of interest" description="Disordered" evidence="6">
    <location>
        <begin position="1"/>
        <end position="63"/>
    </location>
</feature>
<feature type="domain" description="Nrap protein" evidence="12">
    <location>
        <begin position="1012"/>
        <end position="1172"/>
    </location>
</feature>
<keyword evidence="5" id="KW-0698">rRNA processing</keyword>
<evidence type="ECO:0000256" key="4">
    <source>
        <dbReference type="ARBA" id="ARBA00023242"/>
    </source>
</evidence>
<name>A0A3N4HH59_ASCIM</name>
<feature type="region of interest" description="Disordered" evidence="6">
    <location>
        <begin position="1124"/>
        <end position="1145"/>
    </location>
</feature>
<proteinExistence type="inferred from homology"/>
<feature type="domain" description="Nrap protein" evidence="8">
    <location>
        <begin position="332"/>
        <end position="472"/>
    </location>
</feature>
<evidence type="ECO:0000259" key="11">
    <source>
        <dbReference type="Pfam" id="PF17406"/>
    </source>
</evidence>
<evidence type="ECO:0000256" key="1">
    <source>
        <dbReference type="ARBA" id="ARBA00004604"/>
    </source>
</evidence>
<dbReference type="InterPro" id="IPR035082">
    <property type="entry name" value="Nrap_D1"/>
</dbReference>
<feature type="compositionally biased region" description="Acidic residues" evidence="6">
    <location>
        <begin position="1136"/>
        <end position="1145"/>
    </location>
</feature>
<keyword evidence="5" id="KW-0690">Ribosome biogenesis</keyword>
<comment type="subcellular location">
    <subcellularLocation>
        <location evidence="1 5">Nucleus</location>
        <location evidence="1 5">Nucleolus</location>
    </subcellularLocation>
</comment>
<dbReference type="EMBL" id="ML119843">
    <property type="protein sequence ID" value="RPA72847.1"/>
    <property type="molecule type" value="Genomic_DNA"/>
</dbReference>
<dbReference type="Gene3D" id="1.10.1410.10">
    <property type="match status" value="1"/>
</dbReference>
<dbReference type="Pfam" id="PF17404">
    <property type="entry name" value="Nrap_D3"/>
    <property type="match status" value="1"/>
</dbReference>
<evidence type="ECO:0000256" key="2">
    <source>
        <dbReference type="ARBA" id="ARBA00006674"/>
    </source>
</evidence>
<dbReference type="GO" id="GO:0034456">
    <property type="term" value="C:UTP-C complex"/>
    <property type="evidence" value="ECO:0007669"/>
    <property type="project" value="TreeGrafter"/>
</dbReference>
<dbReference type="Pfam" id="PF17407">
    <property type="entry name" value="Nrap_D6"/>
    <property type="match status" value="1"/>
</dbReference>
<reference evidence="13 14" key="1">
    <citation type="journal article" date="2018" name="Nat. Ecol. Evol.">
        <title>Pezizomycetes genomes reveal the molecular basis of ectomycorrhizal truffle lifestyle.</title>
        <authorList>
            <person name="Murat C."/>
            <person name="Payen T."/>
            <person name="Noel B."/>
            <person name="Kuo A."/>
            <person name="Morin E."/>
            <person name="Chen J."/>
            <person name="Kohler A."/>
            <person name="Krizsan K."/>
            <person name="Balestrini R."/>
            <person name="Da Silva C."/>
            <person name="Montanini B."/>
            <person name="Hainaut M."/>
            <person name="Levati E."/>
            <person name="Barry K.W."/>
            <person name="Belfiori B."/>
            <person name="Cichocki N."/>
            <person name="Clum A."/>
            <person name="Dockter R.B."/>
            <person name="Fauchery L."/>
            <person name="Guy J."/>
            <person name="Iotti M."/>
            <person name="Le Tacon F."/>
            <person name="Lindquist E.A."/>
            <person name="Lipzen A."/>
            <person name="Malagnac F."/>
            <person name="Mello A."/>
            <person name="Molinier V."/>
            <person name="Miyauchi S."/>
            <person name="Poulain J."/>
            <person name="Riccioni C."/>
            <person name="Rubini A."/>
            <person name="Sitrit Y."/>
            <person name="Splivallo R."/>
            <person name="Traeger S."/>
            <person name="Wang M."/>
            <person name="Zifcakova L."/>
            <person name="Wipf D."/>
            <person name="Zambonelli A."/>
            <person name="Paolocci F."/>
            <person name="Nowrousian M."/>
            <person name="Ottonello S."/>
            <person name="Baldrian P."/>
            <person name="Spatafora J.W."/>
            <person name="Henrissat B."/>
            <person name="Nagy L.G."/>
            <person name="Aury J.M."/>
            <person name="Wincker P."/>
            <person name="Grigoriev I.V."/>
            <person name="Bonfante P."/>
            <person name="Martin F.M."/>
        </authorList>
    </citation>
    <scope>NUCLEOTIDE SEQUENCE [LARGE SCALE GENOMIC DNA]</scope>
    <source>
        <strain evidence="13 14">RN42</strain>
    </source>
</reference>
<evidence type="ECO:0000256" key="3">
    <source>
        <dbReference type="ARBA" id="ARBA00022884"/>
    </source>
</evidence>
<dbReference type="GO" id="GO:0006364">
    <property type="term" value="P:rRNA processing"/>
    <property type="evidence" value="ECO:0007669"/>
    <property type="project" value="UniProtKB-KW"/>
</dbReference>
<feature type="domain" description="Nrap protein" evidence="11">
    <location>
        <begin position="849"/>
        <end position="1009"/>
    </location>
</feature>
<accession>A0A3N4HH59</accession>
<dbReference type="Pfam" id="PF17406">
    <property type="entry name" value="Nrap_D5"/>
    <property type="match status" value="1"/>
</dbReference>
<evidence type="ECO:0000259" key="12">
    <source>
        <dbReference type="Pfam" id="PF17407"/>
    </source>
</evidence>
<dbReference type="Pfam" id="PF03813">
    <property type="entry name" value="Nrap"/>
    <property type="match status" value="1"/>
</dbReference>
<evidence type="ECO:0000313" key="13">
    <source>
        <dbReference type="EMBL" id="RPA72847.1"/>
    </source>
</evidence>
<dbReference type="Pfam" id="PF17405">
    <property type="entry name" value="Nrap_D4"/>
    <property type="match status" value="1"/>
</dbReference>
<keyword evidence="5" id="KW-0687">Ribonucleoprotein</keyword>
<protein>
    <recommendedName>
        <fullName evidence="5">U3 small nucleolar RNA-associated protein 22</fullName>
    </recommendedName>
</protein>
<dbReference type="InterPro" id="IPR035367">
    <property type="entry name" value="Nrap_D2"/>
</dbReference>
<gene>
    <name evidence="13" type="ORF">BJ508DRAFT_419255</name>
</gene>
<feature type="compositionally biased region" description="Polar residues" evidence="6">
    <location>
        <begin position="11"/>
        <end position="33"/>
    </location>
</feature>
<feature type="domain" description="Nrap protein" evidence="10">
    <location>
        <begin position="649"/>
        <end position="847"/>
    </location>
</feature>
<organism evidence="13 14">
    <name type="scientific">Ascobolus immersus RN42</name>
    <dbReference type="NCBI Taxonomy" id="1160509"/>
    <lineage>
        <taxon>Eukaryota</taxon>
        <taxon>Fungi</taxon>
        <taxon>Dikarya</taxon>
        <taxon>Ascomycota</taxon>
        <taxon>Pezizomycotina</taxon>
        <taxon>Pezizomycetes</taxon>
        <taxon>Pezizales</taxon>
        <taxon>Ascobolaceae</taxon>
        <taxon>Ascobolus</taxon>
    </lineage>
</organism>
<evidence type="ECO:0000256" key="6">
    <source>
        <dbReference type="SAM" id="MobiDB-lite"/>
    </source>
</evidence>
<evidence type="ECO:0000259" key="7">
    <source>
        <dbReference type="Pfam" id="PF03813"/>
    </source>
</evidence>
<keyword evidence="3 5" id="KW-0694">RNA-binding</keyword>
<keyword evidence="4 5" id="KW-0539">Nucleus</keyword>
<dbReference type="GO" id="GO:0032545">
    <property type="term" value="C:CURI complex"/>
    <property type="evidence" value="ECO:0007669"/>
    <property type="project" value="TreeGrafter"/>
</dbReference>
<evidence type="ECO:0000256" key="5">
    <source>
        <dbReference type="RuleBase" id="RU364032"/>
    </source>
</evidence>